<dbReference type="Proteomes" id="UP000000719">
    <property type="component" value="Chromosome"/>
</dbReference>
<dbReference type="Gene3D" id="3.30.300.20">
    <property type="match status" value="1"/>
</dbReference>
<dbReference type="InterPro" id="IPR015946">
    <property type="entry name" value="KH_dom-like_a/b"/>
</dbReference>
<dbReference type="KEGG" id="hor:Hore_10590"/>
<dbReference type="eggNOG" id="COG1765">
    <property type="taxonomic scope" value="Bacteria"/>
</dbReference>
<evidence type="ECO:0000313" key="2">
    <source>
        <dbReference type="Proteomes" id="UP000000719"/>
    </source>
</evidence>
<organism evidence="1 2">
    <name type="scientific">Halothermothrix orenii (strain H 168 / OCM 544 / DSM 9562)</name>
    <dbReference type="NCBI Taxonomy" id="373903"/>
    <lineage>
        <taxon>Bacteria</taxon>
        <taxon>Bacillati</taxon>
        <taxon>Bacillota</taxon>
        <taxon>Clostridia</taxon>
        <taxon>Halanaerobiales</taxon>
        <taxon>Halothermotrichaceae</taxon>
        <taxon>Halothermothrix</taxon>
    </lineage>
</organism>
<dbReference type="InterPro" id="IPR036102">
    <property type="entry name" value="OsmC/Ohrsf"/>
</dbReference>
<keyword evidence="2" id="KW-1185">Reference proteome</keyword>
<dbReference type="InterPro" id="IPR003718">
    <property type="entry name" value="OsmC/Ohr_fam"/>
</dbReference>
<dbReference type="OrthoDB" id="9910601at2"/>
<dbReference type="Pfam" id="PF02566">
    <property type="entry name" value="OsmC"/>
    <property type="match status" value="1"/>
</dbReference>
<dbReference type="RefSeq" id="WP_012635999.1">
    <property type="nucleotide sequence ID" value="NC_011899.1"/>
</dbReference>
<accession>B8CWZ5</accession>
<name>B8CWZ5_HALOH</name>
<gene>
    <name evidence="1" type="ordered locus">Hore_10590</name>
</gene>
<proteinExistence type="predicted"/>
<dbReference type="HOGENOM" id="CLU_1893288_0_0_9"/>
<reference evidence="1 2" key="1">
    <citation type="journal article" date="2009" name="PLoS ONE">
        <title>Genome analysis of the anaerobic thermohalophilic bacterium Halothermothrix orenii.</title>
        <authorList>
            <person name="Mavromatis K."/>
            <person name="Ivanova N."/>
            <person name="Anderson I."/>
            <person name="Lykidis A."/>
            <person name="Hooper S.D."/>
            <person name="Sun H."/>
            <person name="Kunin V."/>
            <person name="Lapidus A."/>
            <person name="Hugenholtz P."/>
            <person name="Patel B."/>
            <person name="Kyrpides N.C."/>
        </authorList>
    </citation>
    <scope>NUCLEOTIDE SEQUENCE [LARGE SCALE GENOMIC DNA]</scope>
    <source>
        <strain evidence="2">H 168 / OCM 544 / DSM 9562</strain>
    </source>
</reference>
<evidence type="ECO:0008006" key="3">
    <source>
        <dbReference type="Google" id="ProtNLM"/>
    </source>
</evidence>
<dbReference type="AlphaFoldDB" id="B8CWZ5"/>
<protein>
    <recommendedName>
        <fullName evidence="3">OsmC family protein</fullName>
    </recommendedName>
</protein>
<dbReference type="SUPFAM" id="SSF82784">
    <property type="entry name" value="OsmC-like"/>
    <property type="match status" value="1"/>
</dbReference>
<dbReference type="EMBL" id="CP001098">
    <property type="protein sequence ID" value="ACL69814.1"/>
    <property type="molecule type" value="Genomic_DNA"/>
</dbReference>
<evidence type="ECO:0000313" key="1">
    <source>
        <dbReference type="EMBL" id="ACL69814.1"/>
    </source>
</evidence>
<sequence>MDTFRIEGQWNGNKNMTLNIPHFPHFHSDLTTEFNNFKRYPHPFEYFALSLCGSLTMTIRKNSEEKGINIRNLYLIIEGTVNNELDKLINLTINIHMSSNTTINELASLQKSLLDKDPLFNFIKYSNNINVNWG</sequence>